<organism evidence="2 3">
    <name type="scientific">Hydnomerulius pinastri MD-312</name>
    <dbReference type="NCBI Taxonomy" id="994086"/>
    <lineage>
        <taxon>Eukaryota</taxon>
        <taxon>Fungi</taxon>
        <taxon>Dikarya</taxon>
        <taxon>Basidiomycota</taxon>
        <taxon>Agaricomycotina</taxon>
        <taxon>Agaricomycetes</taxon>
        <taxon>Agaricomycetidae</taxon>
        <taxon>Boletales</taxon>
        <taxon>Boletales incertae sedis</taxon>
        <taxon>Leucogyrophana</taxon>
    </lineage>
</organism>
<proteinExistence type="predicted"/>
<evidence type="ECO:0000313" key="3">
    <source>
        <dbReference type="Proteomes" id="UP000053820"/>
    </source>
</evidence>
<dbReference type="Pfam" id="PF05699">
    <property type="entry name" value="Dimer_Tnp_hAT"/>
    <property type="match status" value="1"/>
</dbReference>
<keyword evidence="3" id="KW-1185">Reference proteome</keyword>
<sequence>MSGECTPLLGSAVPTFETFMTQWRSLSQSERNPQLAPFICEGLDWAETYHDRMRSNKVASTNPVPLCSFMTLASQYGLPSMKIRLQQQGLQSVEQEFNAYITSTVSHAGMDPVAFWELEHVRYPTVFRMAMDYLPIQVLAILCKHVFSSSSETDTKKRNRISPVLMEALQMLKFLLKKEHLNFTKGWIPSQKEMLHDEDTDDVLARLVTGMGGNIDDAINVITEEEGDTIEEQAQIF</sequence>
<feature type="domain" description="HAT C-terminal dimerisation" evidence="1">
    <location>
        <begin position="109"/>
        <end position="173"/>
    </location>
</feature>
<protein>
    <recommendedName>
        <fullName evidence="1">HAT C-terminal dimerisation domain-containing protein</fullName>
    </recommendedName>
</protein>
<name>A0A0C9VYL1_9AGAM</name>
<dbReference type="SUPFAM" id="SSF53098">
    <property type="entry name" value="Ribonuclease H-like"/>
    <property type="match status" value="1"/>
</dbReference>
<dbReference type="OrthoDB" id="3241084at2759"/>
<evidence type="ECO:0000259" key="1">
    <source>
        <dbReference type="Pfam" id="PF05699"/>
    </source>
</evidence>
<gene>
    <name evidence="2" type="ORF">HYDPIDRAFT_102552</name>
</gene>
<accession>A0A0C9VYL1</accession>
<reference evidence="2 3" key="1">
    <citation type="submission" date="2014-04" db="EMBL/GenBank/DDBJ databases">
        <title>Evolutionary Origins and Diversification of the Mycorrhizal Mutualists.</title>
        <authorList>
            <consortium name="DOE Joint Genome Institute"/>
            <consortium name="Mycorrhizal Genomics Consortium"/>
            <person name="Kohler A."/>
            <person name="Kuo A."/>
            <person name="Nagy L.G."/>
            <person name="Floudas D."/>
            <person name="Copeland A."/>
            <person name="Barry K.W."/>
            <person name="Cichocki N."/>
            <person name="Veneault-Fourrey C."/>
            <person name="LaButti K."/>
            <person name="Lindquist E.A."/>
            <person name="Lipzen A."/>
            <person name="Lundell T."/>
            <person name="Morin E."/>
            <person name="Murat C."/>
            <person name="Riley R."/>
            <person name="Ohm R."/>
            <person name="Sun H."/>
            <person name="Tunlid A."/>
            <person name="Henrissat B."/>
            <person name="Grigoriev I.V."/>
            <person name="Hibbett D.S."/>
            <person name="Martin F."/>
        </authorList>
    </citation>
    <scope>NUCLEOTIDE SEQUENCE [LARGE SCALE GENOMIC DNA]</scope>
    <source>
        <strain evidence="2 3">MD-312</strain>
    </source>
</reference>
<dbReference type="InterPro" id="IPR012337">
    <property type="entry name" value="RNaseH-like_sf"/>
</dbReference>
<dbReference type="AlphaFoldDB" id="A0A0C9VYL1"/>
<dbReference type="InterPro" id="IPR008906">
    <property type="entry name" value="HATC_C_dom"/>
</dbReference>
<evidence type="ECO:0000313" key="2">
    <source>
        <dbReference type="EMBL" id="KIJ58483.1"/>
    </source>
</evidence>
<dbReference type="HOGENOM" id="CLU_009123_6_1_1"/>
<dbReference type="GO" id="GO:0046983">
    <property type="term" value="F:protein dimerization activity"/>
    <property type="evidence" value="ECO:0007669"/>
    <property type="project" value="InterPro"/>
</dbReference>
<dbReference type="Proteomes" id="UP000053820">
    <property type="component" value="Unassembled WGS sequence"/>
</dbReference>
<dbReference type="EMBL" id="KN839935">
    <property type="protein sequence ID" value="KIJ58483.1"/>
    <property type="molecule type" value="Genomic_DNA"/>
</dbReference>